<name>A0A9D4RGH4_DREPO</name>
<sequence>MALLRDPFTALVDAGALTSTLAVGTTAAACFVGEAVRLAQQPYYGHTALFLGI</sequence>
<dbReference type="PROSITE" id="PS51257">
    <property type="entry name" value="PROKAR_LIPOPROTEIN"/>
    <property type="match status" value="1"/>
</dbReference>
<evidence type="ECO:0000313" key="2">
    <source>
        <dbReference type="Proteomes" id="UP000828390"/>
    </source>
</evidence>
<dbReference type="AlphaFoldDB" id="A0A9D4RGH4"/>
<accession>A0A9D4RGH4</accession>
<proteinExistence type="predicted"/>
<dbReference type="Proteomes" id="UP000828390">
    <property type="component" value="Unassembled WGS sequence"/>
</dbReference>
<gene>
    <name evidence="1" type="ORF">DPMN_030778</name>
</gene>
<reference evidence="1" key="1">
    <citation type="journal article" date="2019" name="bioRxiv">
        <title>The Genome of the Zebra Mussel, Dreissena polymorpha: A Resource for Invasive Species Research.</title>
        <authorList>
            <person name="McCartney M.A."/>
            <person name="Auch B."/>
            <person name="Kono T."/>
            <person name="Mallez S."/>
            <person name="Zhang Y."/>
            <person name="Obille A."/>
            <person name="Becker A."/>
            <person name="Abrahante J.E."/>
            <person name="Garbe J."/>
            <person name="Badalamenti J.P."/>
            <person name="Herman A."/>
            <person name="Mangelson H."/>
            <person name="Liachko I."/>
            <person name="Sullivan S."/>
            <person name="Sone E.D."/>
            <person name="Koren S."/>
            <person name="Silverstein K.A.T."/>
            <person name="Beckman K.B."/>
            <person name="Gohl D.M."/>
        </authorList>
    </citation>
    <scope>NUCLEOTIDE SEQUENCE</scope>
    <source>
        <strain evidence="1">Duluth1</strain>
        <tissue evidence="1">Whole animal</tissue>
    </source>
</reference>
<reference evidence="1" key="2">
    <citation type="submission" date="2020-11" db="EMBL/GenBank/DDBJ databases">
        <authorList>
            <person name="McCartney M.A."/>
            <person name="Auch B."/>
            <person name="Kono T."/>
            <person name="Mallez S."/>
            <person name="Becker A."/>
            <person name="Gohl D.M."/>
            <person name="Silverstein K.A.T."/>
            <person name="Koren S."/>
            <person name="Bechman K.B."/>
            <person name="Herman A."/>
            <person name="Abrahante J.E."/>
            <person name="Garbe J."/>
        </authorList>
    </citation>
    <scope>NUCLEOTIDE SEQUENCE</scope>
    <source>
        <strain evidence="1">Duluth1</strain>
        <tissue evidence="1">Whole animal</tissue>
    </source>
</reference>
<keyword evidence="2" id="KW-1185">Reference proteome</keyword>
<comment type="caution">
    <text evidence="1">The sequence shown here is derived from an EMBL/GenBank/DDBJ whole genome shotgun (WGS) entry which is preliminary data.</text>
</comment>
<dbReference type="EMBL" id="JAIWYP010000002">
    <property type="protein sequence ID" value="KAH3867646.1"/>
    <property type="molecule type" value="Genomic_DNA"/>
</dbReference>
<evidence type="ECO:0000313" key="1">
    <source>
        <dbReference type="EMBL" id="KAH3867646.1"/>
    </source>
</evidence>
<organism evidence="1 2">
    <name type="scientific">Dreissena polymorpha</name>
    <name type="common">Zebra mussel</name>
    <name type="synonym">Mytilus polymorpha</name>
    <dbReference type="NCBI Taxonomy" id="45954"/>
    <lineage>
        <taxon>Eukaryota</taxon>
        <taxon>Metazoa</taxon>
        <taxon>Spiralia</taxon>
        <taxon>Lophotrochozoa</taxon>
        <taxon>Mollusca</taxon>
        <taxon>Bivalvia</taxon>
        <taxon>Autobranchia</taxon>
        <taxon>Heteroconchia</taxon>
        <taxon>Euheterodonta</taxon>
        <taxon>Imparidentia</taxon>
        <taxon>Neoheterodontei</taxon>
        <taxon>Myida</taxon>
        <taxon>Dreissenoidea</taxon>
        <taxon>Dreissenidae</taxon>
        <taxon>Dreissena</taxon>
    </lineage>
</organism>
<protein>
    <submittedName>
        <fullName evidence="1">Uncharacterized protein</fullName>
    </submittedName>
</protein>